<evidence type="ECO:0000313" key="4">
    <source>
        <dbReference type="EMBL" id="KFB10081.1"/>
    </source>
</evidence>
<sequence length="342" mass="36858">MSGKPRIGFLGLGWIGRMRMEALGASGIVEISALCDPSGECLREAAMIAPDARMVADLDELLSLDLDGIVIATPSAMHAAQSIRCLEAGVAVFCQKPLGRNAPEVADVVAAARRADRLLGLDLSYRHTAAMQKIREELANSRIGRLFSADLVFHNAYGPDKPWFYDVSQSGGGCVVDLGVHLVDLMMWVTGFQKVTQVTSSLYAKGKRLGGNPDTVEDYAVSAFELADGTSCRLACSWGLSAGKDAEITATFYGTNGALEMRNIDGSFFDFEAAVMHGTTREVLVVPPDEWGGKALIAWAEQLTRSRKFDESAEEHVLTAGVLDRIYGREEVAQPRLLARAG</sequence>
<keyword evidence="1" id="KW-0560">Oxidoreductase</keyword>
<evidence type="ECO:0000256" key="1">
    <source>
        <dbReference type="ARBA" id="ARBA00023002"/>
    </source>
</evidence>
<accession>A0A084UAU5</accession>
<feature type="domain" description="GFO/IDH/MocA-like oxidoreductase" evidence="3">
    <location>
        <begin position="131"/>
        <end position="260"/>
    </location>
</feature>
<dbReference type="AlphaFoldDB" id="A0A084UAU5"/>
<dbReference type="InterPro" id="IPR036291">
    <property type="entry name" value="NAD(P)-bd_dom_sf"/>
</dbReference>
<dbReference type="RefSeq" id="WP_036480616.1">
    <property type="nucleotide sequence ID" value="NZ_JMQM01000001.1"/>
</dbReference>
<dbReference type="OrthoDB" id="9792935at2"/>
<dbReference type="GO" id="GO:0016491">
    <property type="term" value="F:oxidoreductase activity"/>
    <property type="evidence" value="ECO:0007669"/>
    <property type="project" value="UniProtKB-KW"/>
</dbReference>
<dbReference type="eggNOG" id="COG0673">
    <property type="taxonomic scope" value="Bacteria"/>
</dbReference>
<evidence type="ECO:0000259" key="3">
    <source>
        <dbReference type="Pfam" id="PF22725"/>
    </source>
</evidence>
<proteinExistence type="predicted"/>
<dbReference type="InterPro" id="IPR000683">
    <property type="entry name" value="Gfo/Idh/MocA-like_OxRdtase_N"/>
</dbReference>
<name>A0A084UAU5_9HYPH</name>
<dbReference type="Pfam" id="PF22725">
    <property type="entry name" value="GFO_IDH_MocA_C3"/>
    <property type="match status" value="1"/>
</dbReference>
<evidence type="ECO:0000259" key="2">
    <source>
        <dbReference type="Pfam" id="PF01408"/>
    </source>
</evidence>
<comment type="caution">
    <text evidence="4">The sequence shown here is derived from an EMBL/GenBank/DDBJ whole genome shotgun (WGS) entry which is preliminary data.</text>
</comment>
<reference evidence="4 5" key="1">
    <citation type="submission" date="2014-05" db="EMBL/GenBank/DDBJ databases">
        <title>Draft Genome Sequence of Nitratireductor basaltis Strain UMTGB225, A Marine Bacterium Isolated from Green Barrel Tunicate.</title>
        <authorList>
            <person name="Gan H.Y."/>
        </authorList>
    </citation>
    <scope>NUCLEOTIDE SEQUENCE [LARGE SCALE GENOMIC DNA]</scope>
    <source>
        <strain evidence="4 5">UMTGB225</strain>
    </source>
</reference>
<protein>
    <submittedName>
        <fullName evidence="4">Oxidoreductase-like protein</fullName>
    </submittedName>
</protein>
<dbReference type="Gene3D" id="3.30.360.10">
    <property type="entry name" value="Dihydrodipicolinate Reductase, domain 2"/>
    <property type="match status" value="1"/>
</dbReference>
<dbReference type="Gene3D" id="3.40.50.720">
    <property type="entry name" value="NAD(P)-binding Rossmann-like Domain"/>
    <property type="match status" value="1"/>
</dbReference>
<evidence type="ECO:0000313" key="5">
    <source>
        <dbReference type="Proteomes" id="UP000053675"/>
    </source>
</evidence>
<dbReference type="Pfam" id="PF01408">
    <property type="entry name" value="GFO_IDH_MocA"/>
    <property type="match status" value="1"/>
</dbReference>
<dbReference type="PANTHER" id="PTHR43818">
    <property type="entry name" value="BCDNA.GH03377"/>
    <property type="match status" value="1"/>
</dbReference>
<dbReference type="STRING" id="472175.EL18_01110"/>
<dbReference type="PANTHER" id="PTHR43818:SF11">
    <property type="entry name" value="BCDNA.GH03377"/>
    <property type="match status" value="1"/>
</dbReference>
<dbReference type="GO" id="GO:0000166">
    <property type="term" value="F:nucleotide binding"/>
    <property type="evidence" value="ECO:0007669"/>
    <property type="project" value="InterPro"/>
</dbReference>
<dbReference type="InterPro" id="IPR055170">
    <property type="entry name" value="GFO_IDH_MocA-like_dom"/>
</dbReference>
<dbReference type="SUPFAM" id="SSF51735">
    <property type="entry name" value="NAD(P)-binding Rossmann-fold domains"/>
    <property type="match status" value="1"/>
</dbReference>
<dbReference type="SUPFAM" id="SSF55347">
    <property type="entry name" value="Glyceraldehyde-3-phosphate dehydrogenase-like, C-terminal domain"/>
    <property type="match status" value="1"/>
</dbReference>
<dbReference type="Proteomes" id="UP000053675">
    <property type="component" value="Unassembled WGS sequence"/>
</dbReference>
<feature type="domain" description="Gfo/Idh/MocA-like oxidoreductase N-terminal" evidence="2">
    <location>
        <begin position="6"/>
        <end position="120"/>
    </location>
</feature>
<keyword evidence="5" id="KW-1185">Reference proteome</keyword>
<gene>
    <name evidence="4" type="ORF">EL18_01110</name>
</gene>
<organism evidence="4 5">
    <name type="scientific">Nitratireductor basaltis</name>
    <dbReference type="NCBI Taxonomy" id="472175"/>
    <lineage>
        <taxon>Bacteria</taxon>
        <taxon>Pseudomonadati</taxon>
        <taxon>Pseudomonadota</taxon>
        <taxon>Alphaproteobacteria</taxon>
        <taxon>Hyphomicrobiales</taxon>
        <taxon>Phyllobacteriaceae</taxon>
        <taxon>Nitratireductor</taxon>
    </lineage>
</organism>
<dbReference type="PATRIC" id="fig|472175.3.peg.1118"/>
<dbReference type="EMBL" id="JMQM01000001">
    <property type="protein sequence ID" value="KFB10081.1"/>
    <property type="molecule type" value="Genomic_DNA"/>
</dbReference>
<dbReference type="InterPro" id="IPR050463">
    <property type="entry name" value="Gfo/Idh/MocA_oxidrdct_glycsds"/>
</dbReference>